<dbReference type="Gene3D" id="1.10.10.10">
    <property type="entry name" value="Winged helix-like DNA-binding domain superfamily/Winged helix DNA-binding domain"/>
    <property type="match status" value="1"/>
</dbReference>
<dbReference type="InterPro" id="IPR003018">
    <property type="entry name" value="GAF"/>
</dbReference>
<dbReference type="SMART" id="SM01012">
    <property type="entry name" value="ANTAR"/>
    <property type="match status" value="1"/>
</dbReference>
<dbReference type="SUPFAM" id="SSF52172">
    <property type="entry name" value="CheY-like"/>
    <property type="match status" value="1"/>
</dbReference>
<reference evidence="7 8" key="1">
    <citation type="submission" date="2023-11" db="EMBL/GenBank/DDBJ databases">
        <authorList>
            <person name="Val-Calvo J."/>
            <person name="Scortti M."/>
            <person name="Vazquez-Boland J."/>
        </authorList>
    </citation>
    <scope>NUCLEOTIDE SEQUENCE [LARGE SCALE GENOMIC DNA]</scope>
    <source>
        <strain evidence="7 8">DSM 46662</strain>
    </source>
</reference>
<name>A0ABW9G2N7_9NOCA</name>
<keyword evidence="4" id="KW-0804">Transcription</keyword>
<comment type="caution">
    <text evidence="7">The sequence shown here is derived from an EMBL/GenBank/DDBJ whole genome shotgun (WGS) entry which is preliminary data.</text>
</comment>
<keyword evidence="5" id="KW-0175">Coiled coil</keyword>
<dbReference type="InterPro" id="IPR011006">
    <property type="entry name" value="CheY-like_superfamily"/>
</dbReference>
<evidence type="ECO:0000313" key="8">
    <source>
        <dbReference type="Proteomes" id="UP001629744"/>
    </source>
</evidence>
<feature type="coiled-coil region" evidence="5">
    <location>
        <begin position="8"/>
        <end position="38"/>
    </location>
</feature>
<keyword evidence="8" id="KW-1185">Reference proteome</keyword>
<accession>A0ABW9G2N7</accession>
<proteinExistence type="predicted"/>
<evidence type="ECO:0000256" key="1">
    <source>
        <dbReference type="ARBA" id="ARBA00022679"/>
    </source>
</evidence>
<keyword evidence="1" id="KW-0808">Transferase</keyword>
<evidence type="ECO:0000256" key="4">
    <source>
        <dbReference type="ARBA" id="ARBA00023163"/>
    </source>
</evidence>
<dbReference type="SUPFAM" id="SSF55781">
    <property type="entry name" value="GAF domain-like"/>
    <property type="match status" value="1"/>
</dbReference>
<evidence type="ECO:0000256" key="2">
    <source>
        <dbReference type="ARBA" id="ARBA00022777"/>
    </source>
</evidence>
<evidence type="ECO:0000313" key="7">
    <source>
        <dbReference type="EMBL" id="MFM1731306.1"/>
    </source>
</evidence>
<dbReference type="PROSITE" id="PS50921">
    <property type="entry name" value="ANTAR"/>
    <property type="match status" value="1"/>
</dbReference>
<keyword evidence="2" id="KW-0418">Kinase</keyword>
<sequence length="247" mass="26953">MGYPDDSYDELGERFDDLNEALQQLSDVLDEYDELTVVLQHLVETAVRIVPDADLAGVTLLNEGTAPETVAANHPNVREVDAAQYAGNRGPGLVAAREGRSVVADVDEVRALWPELEEPAARVGVKSFIAFPLSLSDETQGSFNLYSSDPQGFRSLDESLLEVFTTAAVTALLQAERHRRAVRSIRNLQQALTSRADIDHAIGVVMALHSISSQEAFDRLVGKSQESNVKLRVVARQLLDKVTNGSD</sequence>
<organism evidence="7 8">
    <name type="scientific">Prescottella soli</name>
    <dbReference type="NCBI Taxonomy" id="1543852"/>
    <lineage>
        <taxon>Bacteria</taxon>
        <taxon>Bacillati</taxon>
        <taxon>Actinomycetota</taxon>
        <taxon>Actinomycetes</taxon>
        <taxon>Mycobacteriales</taxon>
        <taxon>Nocardiaceae</taxon>
        <taxon>Prescottella</taxon>
    </lineage>
</organism>
<dbReference type="Pfam" id="PF03861">
    <property type="entry name" value="ANTAR"/>
    <property type="match status" value="1"/>
</dbReference>
<dbReference type="EMBL" id="JBDLNU010000007">
    <property type="protein sequence ID" value="MFM1731306.1"/>
    <property type="molecule type" value="Genomic_DNA"/>
</dbReference>
<evidence type="ECO:0000259" key="6">
    <source>
        <dbReference type="PROSITE" id="PS50921"/>
    </source>
</evidence>
<dbReference type="Gene3D" id="3.30.450.40">
    <property type="match status" value="1"/>
</dbReference>
<protein>
    <submittedName>
        <fullName evidence="7">GAF and ANTAR domain-containing protein</fullName>
    </submittedName>
</protein>
<dbReference type="PIRSF" id="PIRSF036625">
    <property type="entry name" value="GAF_ANTAR"/>
    <property type="match status" value="1"/>
</dbReference>
<dbReference type="InterPro" id="IPR005561">
    <property type="entry name" value="ANTAR"/>
</dbReference>
<evidence type="ECO:0000256" key="5">
    <source>
        <dbReference type="SAM" id="Coils"/>
    </source>
</evidence>
<dbReference type="Proteomes" id="UP001629744">
    <property type="component" value="Unassembled WGS sequence"/>
</dbReference>
<dbReference type="Pfam" id="PF13185">
    <property type="entry name" value="GAF_2"/>
    <property type="match status" value="1"/>
</dbReference>
<dbReference type="InterPro" id="IPR012074">
    <property type="entry name" value="GAF_ANTAR"/>
</dbReference>
<feature type="domain" description="ANTAR" evidence="6">
    <location>
        <begin position="178"/>
        <end position="239"/>
    </location>
</feature>
<gene>
    <name evidence="7" type="ORF">ABEU19_004867</name>
</gene>
<dbReference type="RefSeq" id="WP_348605316.1">
    <property type="nucleotide sequence ID" value="NZ_CP157276.1"/>
</dbReference>
<dbReference type="InterPro" id="IPR036388">
    <property type="entry name" value="WH-like_DNA-bd_sf"/>
</dbReference>
<evidence type="ECO:0000256" key="3">
    <source>
        <dbReference type="ARBA" id="ARBA00023015"/>
    </source>
</evidence>
<keyword evidence="3" id="KW-0805">Transcription regulation</keyword>
<dbReference type="SMART" id="SM00065">
    <property type="entry name" value="GAF"/>
    <property type="match status" value="1"/>
</dbReference>
<dbReference type="InterPro" id="IPR029016">
    <property type="entry name" value="GAF-like_dom_sf"/>
</dbReference>